<dbReference type="HOGENOM" id="CLU_2259899_0_0_7"/>
<accession>V5NMC8</accession>
<sequence length="103" mass="11994">MLLGDNDFNGVGYFYFKNQQYSKKDCVYITFSREGYIKETTNANLYKLGLAFKVKALDSYKIEKLCETLMSTDEFSEVLVDFDKHLFSMLNACGLEYEIAKFK</sequence>
<dbReference type="PATRIC" id="fig|1407463.3.peg.396"/>
<evidence type="ECO:0000313" key="2">
    <source>
        <dbReference type="Proteomes" id="UP000018543"/>
    </source>
</evidence>
<dbReference type="AlphaFoldDB" id="V5NMC8"/>
<dbReference type="Proteomes" id="UP000018543">
    <property type="component" value="Chromosome"/>
</dbReference>
<reference evidence="1 2" key="1">
    <citation type="journal article" date="2013" name="PLoS ONE">
        <title>Helicobacter pylori genomic microevolution during naturally occurring transmission between adults.</title>
        <authorList>
            <person name="Linz B."/>
            <person name="Windsor H.M."/>
            <person name="Gajewski J.P."/>
            <person name="Hake C.M."/>
            <person name="Drautz D.I."/>
            <person name="Schuster S.C."/>
            <person name="Marshall B.J."/>
        </authorList>
    </citation>
    <scope>NUCLEOTIDE SEQUENCE [LARGE SCALE GENOMIC DNA]</scope>
    <source>
        <strain evidence="1 2">BM012S</strain>
    </source>
</reference>
<gene>
    <name evidence="1" type="ORF">U064_0389</name>
</gene>
<dbReference type="EMBL" id="CP006889">
    <property type="protein sequence ID" value="AHA89323.1"/>
    <property type="molecule type" value="Genomic_DNA"/>
</dbReference>
<proteinExistence type="predicted"/>
<evidence type="ECO:0000313" key="1">
    <source>
        <dbReference type="EMBL" id="AHA89323.1"/>
    </source>
</evidence>
<name>V5NMC8_HELPX</name>
<protein>
    <submittedName>
        <fullName evidence="1">Uncharacterized protein</fullName>
    </submittedName>
</protein>
<dbReference type="KEGG" id="hez:U064_0389"/>
<dbReference type="RefSeq" id="WP_023591741.1">
    <property type="nucleotide sequence ID" value="NC_022911.1"/>
</dbReference>
<organism evidence="1 2">
    <name type="scientific">Helicobacter pylori BM012S</name>
    <dbReference type="NCBI Taxonomy" id="1407463"/>
    <lineage>
        <taxon>Bacteria</taxon>
        <taxon>Pseudomonadati</taxon>
        <taxon>Campylobacterota</taxon>
        <taxon>Epsilonproteobacteria</taxon>
        <taxon>Campylobacterales</taxon>
        <taxon>Helicobacteraceae</taxon>
        <taxon>Helicobacter</taxon>
    </lineage>
</organism>